<proteinExistence type="predicted"/>
<reference evidence="1" key="2">
    <citation type="submission" date="2021-04" db="EMBL/GenBank/DDBJ databases">
        <authorList>
            <person name="Gilroy R."/>
        </authorList>
    </citation>
    <scope>NUCLEOTIDE SEQUENCE</scope>
    <source>
        <strain evidence="1">5032</strain>
    </source>
</reference>
<protein>
    <submittedName>
        <fullName evidence="1">Uncharacterized protein</fullName>
    </submittedName>
</protein>
<organism evidence="1 2">
    <name type="scientific">Candidatus Desulfovibrio intestinavium</name>
    <dbReference type="NCBI Taxonomy" id="2838534"/>
    <lineage>
        <taxon>Bacteria</taxon>
        <taxon>Pseudomonadati</taxon>
        <taxon>Thermodesulfobacteriota</taxon>
        <taxon>Desulfovibrionia</taxon>
        <taxon>Desulfovibrionales</taxon>
        <taxon>Desulfovibrionaceae</taxon>
        <taxon>Desulfovibrio</taxon>
    </lineage>
</organism>
<dbReference type="EMBL" id="DWZD01000048">
    <property type="protein sequence ID" value="HJA79750.1"/>
    <property type="molecule type" value="Genomic_DNA"/>
</dbReference>
<gene>
    <name evidence="1" type="ORF">H9784_09340</name>
</gene>
<dbReference type="AlphaFoldDB" id="A0A9D2HPD6"/>
<sequence length="81" mass="9079">MKYLIMQDFSGQPVPFIFPRRVDHGDMREQLPYAQVLAAGYVEHDASGFVCHGGHAELNVQARPEEDAAIIAEALRPESQR</sequence>
<dbReference type="Proteomes" id="UP000823821">
    <property type="component" value="Unassembled WGS sequence"/>
</dbReference>
<accession>A0A9D2HPD6</accession>
<name>A0A9D2HPD6_9BACT</name>
<evidence type="ECO:0000313" key="2">
    <source>
        <dbReference type="Proteomes" id="UP000823821"/>
    </source>
</evidence>
<reference evidence="1" key="1">
    <citation type="journal article" date="2021" name="PeerJ">
        <title>Extensive microbial diversity within the chicken gut microbiome revealed by metagenomics and culture.</title>
        <authorList>
            <person name="Gilroy R."/>
            <person name="Ravi A."/>
            <person name="Getino M."/>
            <person name="Pursley I."/>
            <person name="Horton D.L."/>
            <person name="Alikhan N.F."/>
            <person name="Baker D."/>
            <person name="Gharbi K."/>
            <person name="Hall N."/>
            <person name="Watson M."/>
            <person name="Adriaenssens E.M."/>
            <person name="Foster-Nyarko E."/>
            <person name="Jarju S."/>
            <person name="Secka A."/>
            <person name="Antonio M."/>
            <person name="Oren A."/>
            <person name="Chaudhuri R.R."/>
            <person name="La Ragione R."/>
            <person name="Hildebrand F."/>
            <person name="Pallen M.J."/>
        </authorList>
    </citation>
    <scope>NUCLEOTIDE SEQUENCE</scope>
    <source>
        <strain evidence="1">5032</strain>
    </source>
</reference>
<evidence type="ECO:0000313" key="1">
    <source>
        <dbReference type="EMBL" id="HJA79750.1"/>
    </source>
</evidence>
<comment type="caution">
    <text evidence="1">The sequence shown here is derived from an EMBL/GenBank/DDBJ whole genome shotgun (WGS) entry which is preliminary data.</text>
</comment>